<dbReference type="Pfam" id="PF00082">
    <property type="entry name" value="Peptidase_S8"/>
    <property type="match status" value="1"/>
</dbReference>
<dbReference type="AlphaFoldDB" id="A0A8J3BWU6"/>
<feature type="compositionally biased region" description="Low complexity" evidence="6">
    <location>
        <begin position="521"/>
        <end position="533"/>
    </location>
</feature>
<keyword evidence="11" id="KW-1185">Reference proteome</keyword>
<accession>A0A8J3BWU6</accession>
<evidence type="ECO:0000313" key="10">
    <source>
        <dbReference type="EMBL" id="GGK78727.1"/>
    </source>
</evidence>
<protein>
    <recommendedName>
        <fullName evidence="9">Peptidase S8/S53 domain-containing protein</fullName>
    </recommendedName>
</protein>
<feature type="domain" description="Peptidase S8/S53" evidence="9">
    <location>
        <begin position="205"/>
        <end position="451"/>
    </location>
</feature>
<evidence type="ECO:0000256" key="7">
    <source>
        <dbReference type="SAM" id="Phobius"/>
    </source>
</evidence>
<keyword evidence="7" id="KW-1133">Transmembrane helix</keyword>
<comment type="similarity">
    <text evidence="1 5">Belongs to the peptidase S8 family.</text>
</comment>
<keyword evidence="7" id="KW-0472">Membrane</keyword>
<keyword evidence="2" id="KW-0645">Protease</keyword>
<dbReference type="GO" id="GO:0004252">
    <property type="term" value="F:serine-type endopeptidase activity"/>
    <property type="evidence" value="ECO:0007669"/>
    <property type="project" value="InterPro"/>
</dbReference>
<dbReference type="GO" id="GO:0006508">
    <property type="term" value="P:proteolysis"/>
    <property type="evidence" value="ECO:0007669"/>
    <property type="project" value="UniProtKB-KW"/>
</dbReference>
<keyword evidence="4" id="KW-0720">Serine protease</keyword>
<comment type="caution">
    <text evidence="5">Lacks conserved residue(s) required for the propagation of feature annotation.</text>
</comment>
<feature type="compositionally biased region" description="Pro residues" evidence="6">
    <location>
        <begin position="534"/>
        <end position="549"/>
    </location>
</feature>
<proteinExistence type="inferred from homology"/>
<dbReference type="PRINTS" id="PR00723">
    <property type="entry name" value="SUBTILISIN"/>
</dbReference>
<dbReference type="PANTHER" id="PTHR43806:SF11">
    <property type="entry name" value="CEREVISIN-RELATED"/>
    <property type="match status" value="1"/>
</dbReference>
<gene>
    <name evidence="10" type="ORF">GCM10012284_10780</name>
</gene>
<evidence type="ECO:0000256" key="4">
    <source>
        <dbReference type="ARBA" id="ARBA00022825"/>
    </source>
</evidence>
<dbReference type="SUPFAM" id="SSF52743">
    <property type="entry name" value="Subtilisin-like"/>
    <property type="match status" value="1"/>
</dbReference>
<dbReference type="PANTHER" id="PTHR43806">
    <property type="entry name" value="PEPTIDASE S8"/>
    <property type="match status" value="1"/>
</dbReference>
<keyword evidence="7" id="KW-0812">Transmembrane</keyword>
<dbReference type="Proteomes" id="UP000656042">
    <property type="component" value="Unassembled WGS sequence"/>
</dbReference>
<dbReference type="Gene3D" id="3.40.50.200">
    <property type="entry name" value="Peptidase S8/S53 domain"/>
    <property type="match status" value="1"/>
</dbReference>
<feature type="signal peptide" evidence="8">
    <location>
        <begin position="1"/>
        <end position="35"/>
    </location>
</feature>
<name>A0A8J3BWU6_9ACTN</name>
<organism evidence="10 11">
    <name type="scientific">Mangrovihabitans endophyticus</name>
    <dbReference type="NCBI Taxonomy" id="1751298"/>
    <lineage>
        <taxon>Bacteria</taxon>
        <taxon>Bacillati</taxon>
        <taxon>Actinomycetota</taxon>
        <taxon>Actinomycetes</taxon>
        <taxon>Micromonosporales</taxon>
        <taxon>Micromonosporaceae</taxon>
        <taxon>Mangrovihabitans</taxon>
    </lineage>
</organism>
<dbReference type="EMBL" id="BMMX01000002">
    <property type="protein sequence ID" value="GGK78727.1"/>
    <property type="molecule type" value="Genomic_DNA"/>
</dbReference>
<evidence type="ECO:0000256" key="3">
    <source>
        <dbReference type="ARBA" id="ARBA00022801"/>
    </source>
</evidence>
<dbReference type="PROSITE" id="PS51892">
    <property type="entry name" value="SUBTILASE"/>
    <property type="match status" value="1"/>
</dbReference>
<feature type="chain" id="PRO_5035243257" description="Peptidase S8/S53 domain-containing protein" evidence="8">
    <location>
        <begin position="36"/>
        <end position="608"/>
    </location>
</feature>
<dbReference type="InterPro" id="IPR000209">
    <property type="entry name" value="Peptidase_S8/S53_dom"/>
</dbReference>
<dbReference type="InterPro" id="IPR015500">
    <property type="entry name" value="Peptidase_S8_subtilisin-rel"/>
</dbReference>
<evidence type="ECO:0000256" key="2">
    <source>
        <dbReference type="ARBA" id="ARBA00022670"/>
    </source>
</evidence>
<evidence type="ECO:0000256" key="8">
    <source>
        <dbReference type="SAM" id="SignalP"/>
    </source>
</evidence>
<reference evidence="10" key="1">
    <citation type="journal article" date="2014" name="Int. J. Syst. Evol. Microbiol.">
        <title>Complete genome sequence of Corynebacterium casei LMG S-19264T (=DSM 44701T), isolated from a smear-ripened cheese.</title>
        <authorList>
            <consortium name="US DOE Joint Genome Institute (JGI-PGF)"/>
            <person name="Walter F."/>
            <person name="Albersmeier A."/>
            <person name="Kalinowski J."/>
            <person name="Ruckert C."/>
        </authorList>
    </citation>
    <scope>NUCLEOTIDE SEQUENCE</scope>
    <source>
        <strain evidence="10">CGMCC 4.7299</strain>
    </source>
</reference>
<sequence length="608" mass="59471">MRTQMFLSTRASTGAVLAAAALTATLAAVPSAAFAGSEYVKYYTVTTSYHGAAENLTEIAQRFLGNGKRSTEVFNLNVGRPQPDGEALVNPAKLAAGWTLMLPWDAVGTGVNYGLLPEDTPGAQITPAPARSANTTPDRATAPVAATPSLDPASVPPSGSAPAPRPSTGSSAKSGGCAGAAPSGSGSTWAQLRLAADQAWPQSRGKGQLVAVVDSGADGSLPQLTGHVSVGADIVGGSGRGDTDCLGTGTAMAGLIVAQQNNDGGPAGIAPDATVMPIRVTGAATHASPADAASAIRVATDAGATVIALGPSVDAGDASVSSAMHDAVAGDVVVVVAAAAATAPAGPEADVGGGLLRTAGIGVDGDLAGKYRAGGVDLVAPGANVTSLGITGTGTTSGTGTHYAVAFVAGEAALVRAAYPELSAAQVAHRIEVTADPMGEGSRPDSSYGWGLMNPAASVTKVLPEENATGDNASRIVPAAEVRRSNTALLTLITVLALGASILLVLRLRRLLRPEPATGTDGARPGGDAASGSGPPPPAPPPPAPPTTAAPPANGGPSRSTQPALVQVGVRPDAAAAPPPPPPVPGATTAGERPVVTGRPPEQTPPAS</sequence>
<evidence type="ECO:0000256" key="6">
    <source>
        <dbReference type="SAM" id="MobiDB-lite"/>
    </source>
</evidence>
<feature type="transmembrane region" description="Helical" evidence="7">
    <location>
        <begin position="488"/>
        <end position="506"/>
    </location>
</feature>
<keyword evidence="3" id="KW-0378">Hydrolase</keyword>
<keyword evidence="8" id="KW-0732">Signal</keyword>
<dbReference type="InterPro" id="IPR050131">
    <property type="entry name" value="Peptidase_S8_subtilisin-like"/>
</dbReference>
<feature type="region of interest" description="Disordered" evidence="6">
    <location>
        <begin position="122"/>
        <end position="186"/>
    </location>
</feature>
<evidence type="ECO:0000259" key="9">
    <source>
        <dbReference type="Pfam" id="PF00082"/>
    </source>
</evidence>
<comment type="caution">
    <text evidence="10">The sequence shown here is derived from an EMBL/GenBank/DDBJ whole genome shotgun (WGS) entry which is preliminary data.</text>
</comment>
<evidence type="ECO:0000256" key="1">
    <source>
        <dbReference type="ARBA" id="ARBA00011073"/>
    </source>
</evidence>
<evidence type="ECO:0000256" key="5">
    <source>
        <dbReference type="PROSITE-ProRule" id="PRU01240"/>
    </source>
</evidence>
<dbReference type="InterPro" id="IPR036852">
    <property type="entry name" value="Peptidase_S8/S53_dom_sf"/>
</dbReference>
<feature type="compositionally biased region" description="Low complexity" evidence="6">
    <location>
        <begin position="152"/>
        <end position="186"/>
    </location>
</feature>
<reference evidence="10" key="2">
    <citation type="submission" date="2020-09" db="EMBL/GenBank/DDBJ databases">
        <authorList>
            <person name="Sun Q."/>
            <person name="Zhou Y."/>
        </authorList>
    </citation>
    <scope>NUCLEOTIDE SEQUENCE</scope>
    <source>
        <strain evidence="10">CGMCC 4.7299</strain>
    </source>
</reference>
<feature type="region of interest" description="Disordered" evidence="6">
    <location>
        <begin position="515"/>
        <end position="608"/>
    </location>
</feature>
<evidence type="ECO:0000313" key="11">
    <source>
        <dbReference type="Proteomes" id="UP000656042"/>
    </source>
</evidence>